<sequence>MTGPDGPVLDEGRLRAAVEEVLVEHGPGSPGPHAVPDLRDQLLEHLGGLGFAWQESVQVDDVVHTFDLLGVAADHPTRTTAQSFLLGDGRVLRSHTTSSVLRALAAEPGCPRRRLVVGGPCYRNVRPGPRFVTFFHQVEMCAVGPEIGFGDVKGLALSTVAELLGPHAASALRPRALPYVAPGLAVDVVCTPCDGRGCGLCGGRGQLEVMAGGLLRDEIARDVDVPAASRVALLAVSLERVLAVRHGVADIRPFIADDPPVVAPYR</sequence>
<keyword evidence="2" id="KW-0547">Nucleotide-binding</keyword>
<gene>
    <name evidence="7" type="ORF">Cph01nite_35620</name>
</gene>
<keyword evidence="1" id="KW-0436">Ligase</keyword>
<dbReference type="RefSeq" id="WP_203676270.1">
    <property type="nucleotide sequence ID" value="NZ_BONP01000038.1"/>
</dbReference>
<protein>
    <recommendedName>
        <fullName evidence="6">Phenylalanyl-tRNA synthetase domain-containing protein</fullName>
    </recommendedName>
</protein>
<evidence type="ECO:0000313" key="7">
    <source>
        <dbReference type="EMBL" id="GIG41800.1"/>
    </source>
</evidence>
<dbReference type="InterPro" id="IPR002319">
    <property type="entry name" value="Phenylalanyl-tRNA_Synthase"/>
</dbReference>
<evidence type="ECO:0000256" key="4">
    <source>
        <dbReference type="ARBA" id="ARBA00022917"/>
    </source>
</evidence>
<evidence type="ECO:0000256" key="1">
    <source>
        <dbReference type="ARBA" id="ARBA00022598"/>
    </source>
</evidence>
<accession>A0ABQ4DR21</accession>
<dbReference type="Pfam" id="PF01409">
    <property type="entry name" value="tRNA-synt_2d"/>
    <property type="match status" value="1"/>
</dbReference>
<dbReference type="Proteomes" id="UP000614741">
    <property type="component" value="Unassembled WGS sequence"/>
</dbReference>
<evidence type="ECO:0000256" key="5">
    <source>
        <dbReference type="ARBA" id="ARBA00023146"/>
    </source>
</evidence>
<organism evidence="7 8">
    <name type="scientific">Cellulomonas phragmiteti</name>
    <dbReference type="NCBI Taxonomy" id="478780"/>
    <lineage>
        <taxon>Bacteria</taxon>
        <taxon>Bacillati</taxon>
        <taxon>Actinomycetota</taxon>
        <taxon>Actinomycetes</taxon>
        <taxon>Micrococcales</taxon>
        <taxon>Cellulomonadaceae</taxon>
        <taxon>Cellulomonas</taxon>
    </lineage>
</organism>
<dbReference type="Gene3D" id="3.30.930.10">
    <property type="entry name" value="Bira Bifunctional Protein, Domain 2"/>
    <property type="match status" value="1"/>
</dbReference>
<keyword evidence="3" id="KW-0067">ATP-binding</keyword>
<comment type="caution">
    <text evidence="7">The sequence shown here is derived from an EMBL/GenBank/DDBJ whole genome shotgun (WGS) entry which is preliminary data.</text>
</comment>
<dbReference type="EMBL" id="BONP01000038">
    <property type="protein sequence ID" value="GIG41800.1"/>
    <property type="molecule type" value="Genomic_DNA"/>
</dbReference>
<keyword evidence="8" id="KW-1185">Reference proteome</keyword>
<dbReference type="InterPro" id="IPR045864">
    <property type="entry name" value="aa-tRNA-synth_II/BPL/LPL"/>
</dbReference>
<evidence type="ECO:0000256" key="3">
    <source>
        <dbReference type="ARBA" id="ARBA00022840"/>
    </source>
</evidence>
<evidence type="ECO:0000313" key="8">
    <source>
        <dbReference type="Proteomes" id="UP000614741"/>
    </source>
</evidence>
<reference evidence="7 8" key="1">
    <citation type="submission" date="2021-01" db="EMBL/GenBank/DDBJ databases">
        <title>Whole genome shotgun sequence of Cellulomonas phragmiteti NBRC 110785.</title>
        <authorList>
            <person name="Komaki H."/>
            <person name="Tamura T."/>
        </authorList>
    </citation>
    <scope>NUCLEOTIDE SEQUENCE [LARGE SCALE GENOMIC DNA]</scope>
    <source>
        <strain evidence="7 8">NBRC 110785</strain>
    </source>
</reference>
<evidence type="ECO:0000256" key="2">
    <source>
        <dbReference type="ARBA" id="ARBA00022741"/>
    </source>
</evidence>
<feature type="domain" description="Phenylalanyl-tRNA synthetase" evidence="6">
    <location>
        <begin position="33"/>
        <end position="259"/>
    </location>
</feature>
<keyword evidence="4" id="KW-0648">Protein biosynthesis</keyword>
<name>A0ABQ4DR21_9CELL</name>
<evidence type="ECO:0000259" key="6">
    <source>
        <dbReference type="Pfam" id="PF01409"/>
    </source>
</evidence>
<proteinExistence type="predicted"/>
<dbReference type="SUPFAM" id="SSF55681">
    <property type="entry name" value="Class II aaRS and biotin synthetases"/>
    <property type="match status" value="1"/>
</dbReference>
<keyword evidence="5" id="KW-0030">Aminoacyl-tRNA synthetase</keyword>